<dbReference type="SUPFAM" id="SSF48371">
    <property type="entry name" value="ARM repeat"/>
    <property type="match status" value="1"/>
</dbReference>
<organism evidence="1">
    <name type="scientific">Eucalyptus grandis</name>
    <name type="common">Flooded gum</name>
    <dbReference type="NCBI Taxonomy" id="71139"/>
    <lineage>
        <taxon>Eukaryota</taxon>
        <taxon>Viridiplantae</taxon>
        <taxon>Streptophyta</taxon>
        <taxon>Embryophyta</taxon>
        <taxon>Tracheophyta</taxon>
        <taxon>Spermatophyta</taxon>
        <taxon>Magnoliopsida</taxon>
        <taxon>eudicotyledons</taxon>
        <taxon>Gunneridae</taxon>
        <taxon>Pentapetalae</taxon>
        <taxon>rosids</taxon>
        <taxon>malvids</taxon>
        <taxon>Myrtales</taxon>
        <taxon>Myrtaceae</taxon>
        <taxon>Myrtoideae</taxon>
        <taxon>Eucalypteae</taxon>
        <taxon>Eucalyptus</taxon>
    </lineage>
</organism>
<dbReference type="InterPro" id="IPR016024">
    <property type="entry name" value="ARM-type_fold"/>
</dbReference>
<dbReference type="STRING" id="71139.A0A059ACT5"/>
<accession>A0A059ACT5</accession>
<dbReference type="EMBL" id="KK198762">
    <property type="protein sequence ID" value="KCW51549.1"/>
    <property type="molecule type" value="Genomic_DNA"/>
</dbReference>
<dbReference type="InParanoid" id="A0A059ACT5"/>
<dbReference type="Gramene" id="KCW51549">
    <property type="protein sequence ID" value="KCW51549"/>
    <property type="gene ID" value="EUGRSUZ_J01059"/>
</dbReference>
<proteinExistence type="predicted"/>
<name>A0A059ACT5_EUCGR</name>
<evidence type="ECO:0000313" key="1">
    <source>
        <dbReference type="EMBL" id="KCW51549.1"/>
    </source>
</evidence>
<sequence>MEDGALEWLLANSDCASTSIKRHIELALCHLAQNKDNWRDFMSSGAVKRIQRISVESSREDIRSLAKKTLNLFPRHQTDL</sequence>
<protein>
    <recommendedName>
        <fullName evidence="2">CLASP N-terminal domain-containing protein</fullName>
    </recommendedName>
</protein>
<dbReference type="Gene3D" id="1.25.10.10">
    <property type="entry name" value="Leucine-rich Repeat Variant"/>
    <property type="match status" value="1"/>
</dbReference>
<dbReference type="AlphaFoldDB" id="A0A059ACT5"/>
<evidence type="ECO:0008006" key="2">
    <source>
        <dbReference type="Google" id="ProtNLM"/>
    </source>
</evidence>
<gene>
    <name evidence="1" type="ORF">EUGRSUZ_J01059</name>
</gene>
<dbReference type="InterPro" id="IPR011989">
    <property type="entry name" value="ARM-like"/>
</dbReference>
<reference evidence="1" key="1">
    <citation type="submission" date="2013-07" db="EMBL/GenBank/DDBJ databases">
        <title>The genome of Eucalyptus grandis.</title>
        <authorList>
            <person name="Schmutz J."/>
            <person name="Hayes R."/>
            <person name="Myburg A."/>
            <person name="Tuskan G."/>
            <person name="Grattapaglia D."/>
            <person name="Rokhsar D.S."/>
        </authorList>
    </citation>
    <scope>NUCLEOTIDE SEQUENCE</scope>
    <source>
        <tissue evidence="1">Leaf extractions</tissue>
    </source>
</reference>